<protein>
    <submittedName>
        <fullName evidence="1">Uncharacterized protein</fullName>
    </submittedName>
</protein>
<organism evidence="1 2">
    <name type="scientific">Leptospira fainei serovar Hurstbridge str. BUT 6</name>
    <dbReference type="NCBI Taxonomy" id="1193011"/>
    <lineage>
        <taxon>Bacteria</taxon>
        <taxon>Pseudomonadati</taxon>
        <taxon>Spirochaetota</taxon>
        <taxon>Spirochaetia</taxon>
        <taxon>Leptospirales</taxon>
        <taxon>Leptospiraceae</taxon>
        <taxon>Leptospira</taxon>
    </lineage>
</organism>
<dbReference type="AlphaFoldDB" id="S3V2N8"/>
<accession>S3V2N8</accession>
<keyword evidence="2" id="KW-1185">Reference proteome</keyword>
<dbReference type="RefSeq" id="WP_016548972.1">
    <property type="nucleotide sequence ID" value="NZ_AKWZ02000006.1"/>
</dbReference>
<proteinExistence type="predicted"/>
<dbReference type="Proteomes" id="UP000014540">
    <property type="component" value="Unassembled WGS sequence"/>
</dbReference>
<name>S3V2N8_9LEPT</name>
<dbReference type="EMBL" id="AKWZ02000006">
    <property type="protein sequence ID" value="EPG74899.1"/>
    <property type="molecule type" value="Genomic_DNA"/>
</dbReference>
<evidence type="ECO:0000313" key="2">
    <source>
        <dbReference type="Proteomes" id="UP000014540"/>
    </source>
</evidence>
<dbReference type="STRING" id="1193011.LEP1GSC058_1499"/>
<sequence length="415" mass="48343">MRNEVVWPSPGDLRISESKENSEEFSVQRQYWAAIIEWGNANGATEYSFLPIGTEGWSEISKFEGFPIQATPTESDPERKLSFLLPPILHGNRLILWTDAPGSVTEAFFQILKDLQRIRQQAEEILNMEIPNYPIVTFSEAIDSRFNSILLLSNSWASKNNDFTVSRDLILPEALLFGSSISPERVLRIQWKELGESGQLSSLVREFILTRVLRKYNHVLKALGELNETEGTILEYRPNAYFSFSFHLLLVTAIWTDAWERLISLWIEERPKKDEAKTKLETWIGQIPVGELESGIEALFEERTIRLIDKYTGRSDRQLLKYLEMEYGITSVKIERQKRNRLRELDEIILPRQFLLREAHSKYVPSSTTERKQWEYLGKIYEESLKNLFLERNNLSKEFVSDNGKNAESWNKLIQ</sequence>
<dbReference type="OrthoDB" id="317633at2"/>
<reference evidence="1" key="1">
    <citation type="submission" date="2013-04" db="EMBL/GenBank/DDBJ databases">
        <authorList>
            <person name="Harkins D.M."/>
            <person name="Durkin A.S."/>
            <person name="Selengut J.D."/>
            <person name="Sanka R."/>
            <person name="DePew J."/>
            <person name="Purushe J."/>
            <person name="Ahmed A."/>
            <person name="van der Linden H."/>
            <person name="Goris M.G.A."/>
            <person name="Hartskeerl R.A."/>
            <person name="Vinetz J.M."/>
            <person name="Sutton G.G."/>
            <person name="Nelson W.C."/>
            <person name="Fouts D.E."/>
        </authorList>
    </citation>
    <scope>NUCLEOTIDE SEQUENCE [LARGE SCALE GENOMIC DNA]</scope>
    <source>
        <strain evidence="1">BUT 6</strain>
    </source>
</reference>
<gene>
    <name evidence="1" type="ORF">LEP1GSC058_1499</name>
</gene>
<evidence type="ECO:0000313" key="1">
    <source>
        <dbReference type="EMBL" id="EPG74899.1"/>
    </source>
</evidence>
<comment type="caution">
    <text evidence="1">The sequence shown here is derived from an EMBL/GenBank/DDBJ whole genome shotgun (WGS) entry which is preliminary data.</text>
</comment>